<dbReference type="AlphaFoldDB" id="S0G3L3"/>
<protein>
    <recommendedName>
        <fullName evidence="3">DUF4390 domain-containing protein</fullName>
    </recommendedName>
</protein>
<evidence type="ECO:0000313" key="2">
    <source>
        <dbReference type="Proteomes" id="UP000014216"/>
    </source>
</evidence>
<dbReference type="EMBL" id="APJX01000008">
    <property type="protein sequence ID" value="EMS78401.1"/>
    <property type="molecule type" value="Genomic_DNA"/>
</dbReference>
<comment type="caution">
    <text evidence="1">The sequence shown here is derived from an EMBL/GenBank/DDBJ whole genome shotgun (WGS) entry which is preliminary data.</text>
</comment>
<evidence type="ECO:0000313" key="1">
    <source>
        <dbReference type="EMBL" id="EMS78401.1"/>
    </source>
</evidence>
<dbReference type="Pfam" id="PF14334">
    <property type="entry name" value="DUF4390"/>
    <property type="match status" value="1"/>
</dbReference>
<dbReference type="InterPro" id="IPR025500">
    <property type="entry name" value="DUF4390"/>
</dbReference>
<reference evidence="1 2" key="1">
    <citation type="journal article" date="2013" name="Genome Announc.">
        <title>Draft Genome Sequence of Desulfotignum phosphitoxidans DSM 13687 Strain FiPS-3.</title>
        <authorList>
            <person name="Poehlein A."/>
            <person name="Daniel R."/>
            <person name="Simeonova D.D."/>
        </authorList>
    </citation>
    <scope>NUCLEOTIDE SEQUENCE [LARGE SCALE GENOMIC DNA]</scope>
    <source>
        <strain evidence="1 2">DSM 13687</strain>
    </source>
</reference>
<evidence type="ECO:0008006" key="3">
    <source>
        <dbReference type="Google" id="ProtNLM"/>
    </source>
</evidence>
<sequence length="198" mass="23367">MNITRLPHKTWICLFLTGIFLVQFLTPALTLAKDKDHPVLTDIKLANTRDDLLIYFEVENAFSPKIIQRIENGILTPFLFHISLYKTGGSWLDKKITEIDIQSTIKYNSLKQEYTVSQPWKEKKPLVTESFDEARDWMTRIDNLVVAPLTDLVKGEKYQIRIKSQLTRVTLPFALRYVFYFVSFWDVETDWYVINFTY</sequence>
<dbReference type="Proteomes" id="UP000014216">
    <property type="component" value="Unassembled WGS sequence"/>
</dbReference>
<gene>
    <name evidence="1" type="ORF">Dpo_8c00680</name>
</gene>
<dbReference type="OrthoDB" id="5431158at2"/>
<proteinExistence type="predicted"/>
<accession>S0G3L3</accession>
<organism evidence="1 2">
    <name type="scientific">Desulfotignum phosphitoxidans DSM 13687</name>
    <dbReference type="NCBI Taxonomy" id="1286635"/>
    <lineage>
        <taxon>Bacteria</taxon>
        <taxon>Pseudomonadati</taxon>
        <taxon>Thermodesulfobacteriota</taxon>
        <taxon>Desulfobacteria</taxon>
        <taxon>Desulfobacterales</taxon>
        <taxon>Desulfobacteraceae</taxon>
        <taxon>Desulfotignum</taxon>
    </lineage>
</organism>
<keyword evidence="2" id="KW-1185">Reference proteome</keyword>
<dbReference type="RefSeq" id="WP_006967442.1">
    <property type="nucleotide sequence ID" value="NZ_APJX01000008.1"/>
</dbReference>
<name>S0G3L3_9BACT</name>